<evidence type="ECO:0000256" key="2">
    <source>
        <dbReference type="ARBA" id="ARBA00004961"/>
    </source>
</evidence>
<dbReference type="Pfam" id="PF01182">
    <property type="entry name" value="Glucosamine_iso"/>
    <property type="match status" value="1"/>
</dbReference>
<dbReference type="NCBIfam" id="TIGR01198">
    <property type="entry name" value="pgl"/>
    <property type="match status" value="1"/>
</dbReference>
<feature type="domain" description="Glucosamine/galactosamine-6-phosphate isomerase" evidence="7">
    <location>
        <begin position="12"/>
        <end position="253"/>
    </location>
</feature>
<comment type="function">
    <text evidence="6">Hydrolysis of 6-phosphogluconolactone to 6-phosphogluconate.</text>
</comment>
<evidence type="ECO:0000256" key="6">
    <source>
        <dbReference type="RuleBase" id="RU365095"/>
    </source>
</evidence>
<dbReference type="AlphaFoldDB" id="A0A3N4HHK7"/>
<keyword evidence="5 6" id="KW-0378">Hydrolase</keyword>
<dbReference type="EMBL" id="ML119819">
    <property type="protein sequence ID" value="RPA73495.1"/>
    <property type="molecule type" value="Genomic_DNA"/>
</dbReference>
<dbReference type="SUPFAM" id="SSF100950">
    <property type="entry name" value="NagB/RpiA/CoA transferase-like"/>
    <property type="match status" value="1"/>
</dbReference>
<dbReference type="CDD" id="cd01400">
    <property type="entry name" value="6PGL"/>
    <property type="match status" value="1"/>
</dbReference>
<evidence type="ECO:0000256" key="1">
    <source>
        <dbReference type="ARBA" id="ARBA00000832"/>
    </source>
</evidence>
<evidence type="ECO:0000313" key="8">
    <source>
        <dbReference type="EMBL" id="RPA73495.1"/>
    </source>
</evidence>
<evidence type="ECO:0000256" key="5">
    <source>
        <dbReference type="ARBA" id="ARBA00022801"/>
    </source>
</evidence>
<dbReference type="PANTHER" id="PTHR11054:SF0">
    <property type="entry name" value="6-PHOSPHOGLUCONOLACTONASE"/>
    <property type="match status" value="1"/>
</dbReference>
<dbReference type="UniPathway" id="UPA00115">
    <property type="reaction ID" value="UER00409"/>
</dbReference>
<dbReference type="InterPro" id="IPR005900">
    <property type="entry name" value="6-phosphogluconolactonase_DevB"/>
</dbReference>
<dbReference type="FunFam" id="3.40.50.1360:FF:000005">
    <property type="entry name" value="6-phosphogluconolactonase"/>
    <property type="match status" value="1"/>
</dbReference>
<dbReference type="InterPro" id="IPR039104">
    <property type="entry name" value="6PGL"/>
</dbReference>
<comment type="catalytic activity">
    <reaction evidence="1 6">
        <text>6-phospho-D-glucono-1,5-lactone + H2O = 6-phospho-D-gluconate + H(+)</text>
        <dbReference type="Rhea" id="RHEA:12556"/>
        <dbReference type="ChEBI" id="CHEBI:15377"/>
        <dbReference type="ChEBI" id="CHEBI:15378"/>
        <dbReference type="ChEBI" id="CHEBI:57955"/>
        <dbReference type="ChEBI" id="CHEBI:58759"/>
        <dbReference type="EC" id="3.1.1.31"/>
    </reaction>
</comment>
<dbReference type="OrthoDB" id="432544at2759"/>
<dbReference type="GO" id="GO:0017057">
    <property type="term" value="F:6-phosphogluconolactonase activity"/>
    <property type="evidence" value="ECO:0007669"/>
    <property type="project" value="UniProtKB-UniRule"/>
</dbReference>
<proteinExistence type="inferred from homology"/>
<comment type="similarity">
    <text evidence="3 6">Belongs to the glucosamine/galactosamine-6-phosphate isomerase family. 6-phosphogluconolactonase subfamily.</text>
</comment>
<evidence type="ECO:0000256" key="3">
    <source>
        <dbReference type="ARBA" id="ARBA00010662"/>
    </source>
</evidence>
<dbReference type="InterPro" id="IPR006148">
    <property type="entry name" value="Glc/Gal-6P_isomerase"/>
</dbReference>
<dbReference type="InterPro" id="IPR037171">
    <property type="entry name" value="NagB/RpiA_transferase-like"/>
</dbReference>
<dbReference type="EC" id="3.1.1.31" evidence="4 6"/>
<dbReference type="STRING" id="1160509.A0A3N4HHK7"/>
<keyword evidence="9" id="KW-1185">Reference proteome</keyword>
<dbReference type="PANTHER" id="PTHR11054">
    <property type="entry name" value="6-PHOSPHOGLUCONOLACTONASE"/>
    <property type="match status" value="1"/>
</dbReference>
<evidence type="ECO:0000256" key="4">
    <source>
        <dbReference type="ARBA" id="ARBA00013198"/>
    </source>
</evidence>
<protein>
    <recommendedName>
        <fullName evidence="4 6">6-phosphogluconolactonase</fullName>
        <shortName evidence="6">6PGL</shortName>
        <ecNumber evidence="4 6">3.1.1.31</ecNumber>
    </recommendedName>
</protein>
<evidence type="ECO:0000313" key="9">
    <source>
        <dbReference type="Proteomes" id="UP000275078"/>
    </source>
</evidence>
<dbReference type="GO" id="GO:0005975">
    <property type="term" value="P:carbohydrate metabolic process"/>
    <property type="evidence" value="ECO:0007669"/>
    <property type="project" value="UniProtKB-UniRule"/>
</dbReference>
<reference evidence="8 9" key="1">
    <citation type="journal article" date="2018" name="Nat. Ecol. Evol.">
        <title>Pezizomycetes genomes reveal the molecular basis of ectomycorrhizal truffle lifestyle.</title>
        <authorList>
            <person name="Murat C."/>
            <person name="Payen T."/>
            <person name="Noel B."/>
            <person name="Kuo A."/>
            <person name="Morin E."/>
            <person name="Chen J."/>
            <person name="Kohler A."/>
            <person name="Krizsan K."/>
            <person name="Balestrini R."/>
            <person name="Da Silva C."/>
            <person name="Montanini B."/>
            <person name="Hainaut M."/>
            <person name="Levati E."/>
            <person name="Barry K.W."/>
            <person name="Belfiori B."/>
            <person name="Cichocki N."/>
            <person name="Clum A."/>
            <person name="Dockter R.B."/>
            <person name="Fauchery L."/>
            <person name="Guy J."/>
            <person name="Iotti M."/>
            <person name="Le Tacon F."/>
            <person name="Lindquist E.A."/>
            <person name="Lipzen A."/>
            <person name="Malagnac F."/>
            <person name="Mello A."/>
            <person name="Molinier V."/>
            <person name="Miyauchi S."/>
            <person name="Poulain J."/>
            <person name="Riccioni C."/>
            <person name="Rubini A."/>
            <person name="Sitrit Y."/>
            <person name="Splivallo R."/>
            <person name="Traeger S."/>
            <person name="Wang M."/>
            <person name="Zifcakova L."/>
            <person name="Wipf D."/>
            <person name="Zambonelli A."/>
            <person name="Paolocci F."/>
            <person name="Nowrousian M."/>
            <person name="Ottonello S."/>
            <person name="Baldrian P."/>
            <person name="Spatafora J.W."/>
            <person name="Henrissat B."/>
            <person name="Nagy L.G."/>
            <person name="Aury J.M."/>
            <person name="Wincker P."/>
            <person name="Grigoriev I.V."/>
            <person name="Bonfante P."/>
            <person name="Martin F.M."/>
        </authorList>
    </citation>
    <scope>NUCLEOTIDE SEQUENCE [LARGE SCALE GENOMIC DNA]</scope>
    <source>
        <strain evidence="8 9">RN42</strain>
    </source>
</reference>
<comment type="pathway">
    <text evidence="2 6">Carbohydrate degradation; pentose phosphate pathway; D-ribulose 5-phosphate from D-glucose 6-phosphate (oxidative stage): step 2/3.</text>
</comment>
<evidence type="ECO:0000259" key="7">
    <source>
        <dbReference type="Pfam" id="PF01182"/>
    </source>
</evidence>
<dbReference type="GO" id="GO:0006098">
    <property type="term" value="P:pentose-phosphate shunt"/>
    <property type="evidence" value="ECO:0007669"/>
    <property type="project" value="UniProtKB-UniPathway"/>
</dbReference>
<sequence length="272" mass="29988">MINHPTLYSFPTSEKLSESLASTIITAQDAALKRHNTFRIAVSGGSLPQYLSSPHLTQNPSLKLDKWEVFYADERCVPNSDPESNNKAFEDKFLNLLSADSPRPTVHKLNEDYLHEDNDPSKPLRAVEDIPTQDISDDYEQQLVRVFAAKDSVKLPIFDLLLLGCGPDGHTCSLFPGHELLREDVAWVAPIEDSPKPPPKRITLTMPVVTHALRIVFVAAGAGKQGILKQIFDKEEEGLPCVLVNKGAGEKVAWFCDEAATGGVEYPVKSSL</sequence>
<accession>A0A3N4HHK7</accession>
<dbReference type="Gene3D" id="3.40.50.1360">
    <property type="match status" value="1"/>
</dbReference>
<organism evidence="8 9">
    <name type="scientific">Ascobolus immersus RN42</name>
    <dbReference type="NCBI Taxonomy" id="1160509"/>
    <lineage>
        <taxon>Eukaryota</taxon>
        <taxon>Fungi</taxon>
        <taxon>Dikarya</taxon>
        <taxon>Ascomycota</taxon>
        <taxon>Pezizomycotina</taxon>
        <taxon>Pezizomycetes</taxon>
        <taxon>Pezizales</taxon>
        <taxon>Ascobolaceae</taxon>
        <taxon>Ascobolus</taxon>
    </lineage>
</organism>
<name>A0A3N4HHK7_ASCIM</name>
<dbReference type="Proteomes" id="UP000275078">
    <property type="component" value="Unassembled WGS sequence"/>
</dbReference>
<gene>
    <name evidence="8" type="ORF">BJ508DRAFT_419016</name>
</gene>